<keyword evidence="1" id="KW-0540">Nuclease</keyword>
<dbReference type="SUPFAM" id="SSF53098">
    <property type="entry name" value="Ribonuclease H-like"/>
    <property type="match status" value="1"/>
</dbReference>
<dbReference type="InterPro" id="IPR012337">
    <property type="entry name" value="RNaseH-like_sf"/>
</dbReference>
<dbReference type="SMART" id="SM00479">
    <property type="entry name" value="EXOIII"/>
    <property type="match status" value="1"/>
</dbReference>
<evidence type="ECO:0000256" key="2">
    <source>
        <dbReference type="ARBA" id="ARBA00022801"/>
    </source>
</evidence>
<evidence type="ECO:0000313" key="5">
    <source>
        <dbReference type="EMBL" id="GFH13753.1"/>
    </source>
</evidence>
<evidence type="ECO:0000313" key="6">
    <source>
        <dbReference type="Proteomes" id="UP000485058"/>
    </source>
</evidence>
<evidence type="ECO:0000256" key="3">
    <source>
        <dbReference type="ARBA" id="ARBA00022839"/>
    </source>
</evidence>
<reference evidence="5 6" key="1">
    <citation type="submission" date="2020-02" db="EMBL/GenBank/DDBJ databases">
        <title>Draft genome sequence of Haematococcus lacustris strain NIES-144.</title>
        <authorList>
            <person name="Morimoto D."/>
            <person name="Nakagawa S."/>
            <person name="Yoshida T."/>
            <person name="Sawayama S."/>
        </authorList>
    </citation>
    <scope>NUCLEOTIDE SEQUENCE [LARGE SCALE GENOMIC DNA]</scope>
    <source>
        <strain evidence="5 6">NIES-144</strain>
    </source>
</reference>
<gene>
    <name evidence="5" type="ORF">HaLaN_09697</name>
</gene>
<dbReference type="InterPro" id="IPR013520">
    <property type="entry name" value="Ribonucl_H"/>
</dbReference>
<dbReference type="AlphaFoldDB" id="A0A699YUB5"/>
<dbReference type="Gene3D" id="3.30.420.10">
    <property type="entry name" value="Ribonuclease H-like superfamily/Ribonuclease H"/>
    <property type="match status" value="1"/>
</dbReference>
<dbReference type="PANTHER" id="PTHR30231:SF4">
    <property type="entry name" value="PROTEIN NEN2"/>
    <property type="match status" value="1"/>
</dbReference>
<keyword evidence="6" id="KW-1185">Reference proteome</keyword>
<accession>A0A699YUB5</accession>
<dbReference type="Proteomes" id="UP000485058">
    <property type="component" value="Unassembled WGS sequence"/>
</dbReference>
<evidence type="ECO:0000256" key="1">
    <source>
        <dbReference type="ARBA" id="ARBA00022722"/>
    </source>
</evidence>
<name>A0A699YUB5_HAELA</name>
<organism evidence="5 6">
    <name type="scientific">Haematococcus lacustris</name>
    <name type="common">Green alga</name>
    <name type="synonym">Haematococcus pluvialis</name>
    <dbReference type="NCBI Taxonomy" id="44745"/>
    <lineage>
        <taxon>Eukaryota</taxon>
        <taxon>Viridiplantae</taxon>
        <taxon>Chlorophyta</taxon>
        <taxon>core chlorophytes</taxon>
        <taxon>Chlorophyceae</taxon>
        <taxon>CS clade</taxon>
        <taxon>Chlamydomonadales</taxon>
        <taxon>Haematococcaceae</taxon>
        <taxon>Haematococcus</taxon>
    </lineage>
</organism>
<dbReference type="Pfam" id="PF00929">
    <property type="entry name" value="RNase_T"/>
    <property type="match status" value="1"/>
</dbReference>
<dbReference type="GO" id="GO:0003676">
    <property type="term" value="F:nucleic acid binding"/>
    <property type="evidence" value="ECO:0007669"/>
    <property type="project" value="InterPro"/>
</dbReference>
<dbReference type="PANTHER" id="PTHR30231">
    <property type="entry name" value="DNA POLYMERASE III SUBUNIT EPSILON"/>
    <property type="match status" value="1"/>
</dbReference>
<comment type="caution">
    <text evidence="5">The sequence shown here is derived from an EMBL/GenBank/DDBJ whole genome shotgun (WGS) entry which is preliminary data.</text>
</comment>
<feature type="domain" description="Exonuclease" evidence="4">
    <location>
        <begin position="43"/>
        <end position="205"/>
    </location>
</feature>
<dbReference type="CDD" id="cd06127">
    <property type="entry name" value="DEDDh"/>
    <property type="match status" value="1"/>
</dbReference>
<keyword evidence="2" id="KW-0378">Hydrolase</keyword>
<evidence type="ECO:0000259" key="4">
    <source>
        <dbReference type="SMART" id="SM00479"/>
    </source>
</evidence>
<dbReference type="EMBL" id="BLLF01000648">
    <property type="protein sequence ID" value="GFH13753.1"/>
    <property type="molecule type" value="Genomic_DNA"/>
</dbReference>
<dbReference type="GO" id="GO:0008408">
    <property type="term" value="F:3'-5' exonuclease activity"/>
    <property type="evidence" value="ECO:0007669"/>
    <property type="project" value="TreeGrafter"/>
</dbReference>
<proteinExistence type="predicted"/>
<keyword evidence="3" id="KW-0269">Exonuclease</keyword>
<dbReference type="InterPro" id="IPR036397">
    <property type="entry name" value="RNaseH_sf"/>
</dbReference>
<sequence length="205" mass="21931">MWSPAWCACVQAVKRLGTGAVERLLTELQAALFAVTAAGHPLRFFLLDTETTTCHQALEVHVVDAHSGALFDTLVRPWEDDTILKNRIGKSEQIHGIGAHMLADAPSSQQAVLALQCWMFQRCRAGGGATPVLVAHNVAFDSRVLHIAFGKAGVAMPDSWLQLCTLALAKALLPTQTGYGLKALATQLGLSQQPTHRAAADVATM</sequence>
<feature type="non-terminal residue" evidence="5">
    <location>
        <position position="205"/>
    </location>
</feature>
<protein>
    <submittedName>
        <fullName evidence="5">DNA polymerase III PolC-type</fullName>
    </submittedName>
</protein>